<dbReference type="SUPFAM" id="SSF101941">
    <property type="entry name" value="NAC domain"/>
    <property type="match status" value="1"/>
</dbReference>
<gene>
    <name evidence="1" type="ORF">KP509_37G035000</name>
</gene>
<reference evidence="1" key="1">
    <citation type="submission" date="2021-08" db="EMBL/GenBank/DDBJ databases">
        <title>WGS assembly of Ceratopteris richardii.</title>
        <authorList>
            <person name="Marchant D.B."/>
            <person name="Chen G."/>
            <person name="Jenkins J."/>
            <person name="Shu S."/>
            <person name="Leebens-Mack J."/>
            <person name="Grimwood J."/>
            <person name="Schmutz J."/>
            <person name="Soltis P."/>
            <person name="Soltis D."/>
            <person name="Chen Z.-H."/>
        </authorList>
    </citation>
    <scope>NUCLEOTIDE SEQUENCE</scope>
    <source>
        <strain evidence="1">Whitten #5841</strain>
        <tissue evidence="1">Leaf</tissue>
    </source>
</reference>
<dbReference type="Proteomes" id="UP000825935">
    <property type="component" value="Chromosome 37"/>
</dbReference>
<proteinExistence type="predicted"/>
<dbReference type="InterPro" id="IPR036093">
    <property type="entry name" value="NAC_dom_sf"/>
</dbReference>
<protein>
    <submittedName>
        <fullName evidence="1">Uncharacterized protein</fullName>
    </submittedName>
</protein>
<accession>A0A8T2Q6S6</accession>
<dbReference type="GO" id="GO:0006355">
    <property type="term" value="P:regulation of DNA-templated transcription"/>
    <property type="evidence" value="ECO:0007669"/>
    <property type="project" value="InterPro"/>
</dbReference>
<name>A0A8T2Q6S6_CERRI</name>
<keyword evidence="2" id="KW-1185">Reference proteome</keyword>
<dbReference type="GO" id="GO:0003677">
    <property type="term" value="F:DNA binding"/>
    <property type="evidence" value="ECO:0007669"/>
    <property type="project" value="InterPro"/>
</dbReference>
<dbReference type="AlphaFoldDB" id="A0A8T2Q6S6"/>
<dbReference type="EMBL" id="CM035442">
    <property type="protein sequence ID" value="KAH7279757.1"/>
    <property type="molecule type" value="Genomic_DNA"/>
</dbReference>
<organism evidence="1 2">
    <name type="scientific">Ceratopteris richardii</name>
    <name type="common">Triangle waterfern</name>
    <dbReference type="NCBI Taxonomy" id="49495"/>
    <lineage>
        <taxon>Eukaryota</taxon>
        <taxon>Viridiplantae</taxon>
        <taxon>Streptophyta</taxon>
        <taxon>Embryophyta</taxon>
        <taxon>Tracheophyta</taxon>
        <taxon>Polypodiopsida</taxon>
        <taxon>Polypodiidae</taxon>
        <taxon>Polypodiales</taxon>
        <taxon>Pteridineae</taxon>
        <taxon>Pteridaceae</taxon>
        <taxon>Parkerioideae</taxon>
        <taxon>Ceratopteris</taxon>
    </lineage>
</organism>
<dbReference type="Gene3D" id="2.170.150.80">
    <property type="entry name" value="NAC domain"/>
    <property type="match status" value="1"/>
</dbReference>
<sequence>METRQSCALPDCTKYIASNSSYRNPENVTCSELHYLLVMAGRFNPDLKIFQLQIRERNSSGHCGLTSCTHPPSADDIFCSRDHRLEWMCCFASTFQPEQRCKLEGCVRHVFVREDSKREEFCGWRHTQKHVMLSAMKCRVQIPCKKEDFVISSPSASEFSVEFLVDALRKYADGGSVPNGIQVEPNFFSKHPWDICEVGQECVLIVALNFNKGKRNNRTKEGYHWKQQGQPKNRGSHVKKRYFTYEKLKGSQVNINESCYHMDQYTVDDIDKYSIITLKGKPNTKIGNLSPNTINDEWLSSDTVDDNDAPNGIIHQDADASEHNFYSNIFDVEYSNDDEVMLLEGLLDSPW</sequence>
<comment type="caution">
    <text evidence="1">The sequence shown here is derived from an EMBL/GenBank/DDBJ whole genome shotgun (WGS) entry which is preliminary data.</text>
</comment>
<evidence type="ECO:0000313" key="1">
    <source>
        <dbReference type="EMBL" id="KAH7279757.1"/>
    </source>
</evidence>
<evidence type="ECO:0000313" key="2">
    <source>
        <dbReference type="Proteomes" id="UP000825935"/>
    </source>
</evidence>